<dbReference type="SUPFAM" id="SSF51445">
    <property type="entry name" value="(Trans)glycosidases"/>
    <property type="match status" value="1"/>
</dbReference>
<evidence type="ECO:0000256" key="4">
    <source>
        <dbReference type="ARBA" id="ARBA00023295"/>
    </source>
</evidence>
<reference evidence="7 8" key="1">
    <citation type="submission" date="2014-02" db="EMBL/GenBank/DDBJ databases">
        <title>The genome sequence of the entomopathogenic fungus Metarhizium robertsii ARSEF 2575.</title>
        <authorList>
            <person name="Giuliano Garisto Donzelli B."/>
            <person name="Roe B.A."/>
            <person name="Macmil S.L."/>
            <person name="Krasnoff S.B."/>
            <person name="Gibson D.M."/>
        </authorList>
    </citation>
    <scope>NUCLEOTIDE SEQUENCE [LARGE SCALE GENOMIC DNA]</scope>
    <source>
        <strain evidence="7 8">ARSEF 2575</strain>
    </source>
</reference>
<gene>
    <name evidence="7" type="ORF">X797_000843</name>
</gene>
<dbReference type="AlphaFoldDB" id="A0A0A1V958"/>
<dbReference type="HOGENOM" id="CLU_008392_0_1_1"/>
<evidence type="ECO:0000259" key="6">
    <source>
        <dbReference type="Pfam" id="PF00933"/>
    </source>
</evidence>
<dbReference type="GO" id="GO:0005975">
    <property type="term" value="P:carbohydrate metabolic process"/>
    <property type="evidence" value="ECO:0007669"/>
    <property type="project" value="InterPro"/>
</dbReference>
<comment type="similarity">
    <text evidence="1">Belongs to the glycosyl hydrolase 3 family.</text>
</comment>
<comment type="caution">
    <text evidence="7">The sequence shown here is derived from an EMBL/GenBank/DDBJ whole genome shotgun (WGS) entry which is preliminary data.</text>
</comment>
<dbReference type="PANTHER" id="PTHR30480:SF14">
    <property type="entry name" value="HYDROLASE, PUTATIVE (AFU_ORTHOLOGUE AFUA_4G13770)-RELATED"/>
    <property type="match status" value="1"/>
</dbReference>
<dbReference type="InterPro" id="IPR036962">
    <property type="entry name" value="Glyco_hydro_3_N_sf"/>
</dbReference>
<feature type="chain" id="PRO_5001981176" evidence="5">
    <location>
        <begin position="25"/>
        <end position="369"/>
    </location>
</feature>
<sequence>MPYYTLRKSLVAATVLLAAGRATGYDELDILAGQHVVYSFPSSSQPPDELMRLTRAGLVGGVILFGVNVDANTSQAMSALKDAYNSSPAPALLKKKTGKDARFLVTTDQEGGQVRRIKEGEPKLSAKQIGASADPAAAGEAAGTGAADSLLRYQCNSNLAPVLDVFRQPGDFTDYYGRSFGNTSREVVRAAVPFITAQQGRGVSACAKHFPGLGAASHDANTDDEPVVLNLTLSEMRAVDEAPYEAAIAAGVDMVMASWAVYPALDRRPAGLSAKWIKGELRGRLGFEGVTITDALEAGSLAAYGDAGARGTAAAAAGMDILLASGKNVTQGEAVRMALVQALKRCMLDRAEFDAATGRIAAVRSRIAA</sequence>
<evidence type="ECO:0000313" key="8">
    <source>
        <dbReference type="Proteomes" id="UP000030151"/>
    </source>
</evidence>
<name>A0A0A1V958_9HYPO</name>
<organism evidence="7 8">
    <name type="scientific">Metarhizium robertsii</name>
    <dbReference type="NCBI Taxonomy" id="568076"/>
    <lineage>
        <taxon>Eukaryota</taxon>
        <taxon>Fungi</taxon>
        <taxon>Dikarya</taxon>
        <taxon>Ascomycota</taxon>
        <taxon>Pezizomycotina</taxon>
        <taxon>Sordariomycetes</taxon>
        <taxon>Hypocreomycetidae</taxon>
        <taxon>Hypocreales</taxon>
        <taxon>Clavicipitaceae</taxon>
        <taxon>Metarhizium</taxon>
    </lineage>
</organism>
<keyword evidence="3" id="KW-0325">Glycoprotein</keyword>
<dbReference type="EMBL" id="JELW01000001">
    <property type="protein sequence ID" value="EXV06126.1"/>
    <property type="molecule type" value="Genomic_DNA"/>
</dbReference>
<accession>A0A0A1V958</accession>
<keyword evidence="4" id="KW-0326">Glycosidase</keyword>
<evidence type="ECO:0000256" key="2">
    <source>
        <dbReference type="ARBA" id="ARBA00022801"/>
    </source>
</evidence>
<evidence type="ECO:0000256" key="1">
    <source>
        <dbReference type="ARBA" id="ARBA00005336"/>
    </source>
</evidence>
<dbReference type="InterPro" id="IPR050226">
    <property type="entry name" value="NagZ_Beta-hexosaminidase"/>
</dbReference>
<feature type="signal peptide" evidence="5">
    <location>
        <begin position="1"/>
        <end position="24"/>
    </location>
</feature>
<proteinExistence type="inferred from homology"/>
<dbReference type="OrthoDB" id="416222at2759"/>
<keyword evidence="5" id="KW-0732">Signal</keyword>
<dbReference type="InterPro" id="IPR017853">
    <property type="entry name" value="GH"/>
</dbReference>
<evidence type="ECO:0000313" key="7">
    <source>
        <dbReference type="EMBL" id="EXV06126.1"/>
    </source>
</evidence>
<dbReference type="InterPro" id="IPR001764">
    <property type="entry name" value="Glyco_hydro_3_N"/>
</dbReference>
<evidence type="ECO:0000256" key="5">
    <source>
        <dbReference type="SAM" id="SignalP"/>
    </source>
</evidence>
<dbReference type="Pfam" id="PF00933">
    <property type="entry name" value="Glyco_hydro_3"/>
    <property type="match status" value="1"/>
</dbReference>
<dbReference type="GO" id="GO:0009254">
    <property type="term" value="P:peptidoglycan turnover"/>
    <property type="evidence" value="ECO:0007669"/>
    <property type="project" value="TreeGrafter"/>
</dbReference>
<feature type="domain" description="Glycoside hydrolase family 3 N-terminal" evidence="6">
    <location>
        <begin position="48"/>
        <end position="362"/>
    </location>
</feature>
<evidence type="ECO:0000256" key="3">
    <source>
        <dbReference type="ARBA" id="ARBA00023180"/>
    </source>
</evidence>
<dbReference type="eggNOG" id="ENOG502SJNP">
    <property type="taxonomic scope" value="Eukaryota"/>
</dbReference>
<keyword evidence="2 7" id="KW-0378">Hydrolase</keyword>
<dbReference type="GO" id="GO:0004553">
    <property type="term" value="F:hydrolase activity, hydrolyzing O-glycosyl compounds"/>
    <property type="evidence" value="ECO:0007669"/>
    <property type="project" value="InterPro"/>
</dbReference>
<dbReference type="Gene3D" id="3.20.20.300">
    <property type="entry name" value="Glycoside hydrolase, family 3, N-terminal domain"/>
    <property type="match status" value="1"/>
</dbReference>
<dbReference type="Proteomes" id="UP000030151">
    <property type="component" value="Unassembled WGS sequence"/>
</dbReference>
<dbReference type="PANTHER" id="PTHR30480">
    <property type="entry name" value="BETA-HEXOSAMINIDASE-RELATED"/>
    <property type="match status" value="1"/>
</dbReference>
<protein>
    <submittedName>
        <fullName evidence="7">Beta-galactosidase-like (Glycoside hydrolase family 3) domain protein</fullName>
    </submittedName>
</protein>